<name>A0A7V3E8R0_9BACT</name>
<comment type="caution">
    <text evidence="1">The sequence shown here is derived from an EMBL/GenBank/DDBJ whole genome shotgun (WGS) entry which is preliminary data.</text>
</comment>
<evidence type="ECO:0000313" key="1">
    <source>
        <dbReference type="EMBL" id="HFI92658.1"/>
    </source>
</evidence>
<dbReference type="PROSITE" id="PS51257">
    <property type="entry name" value="PROKAR_LIPOPROTEIN"/>
    <property type="match status" value="1"/>
</dbReference>
<reference evidence="1" key="1">
    <citation type="journal article" date="2020" name="mSystems">
        <title>Genome- and Community-Level Interaction Insights into Carbon Utilization and Element Cycling Functions of Hydrothermarchaeota in Hydrothermal Sediment.</title>
        <authorList>
            <person name="Zhou Z."/>
            <person name="Liu Y."/>
            <person name="Xu W."/>
            <person name="Pan J."/>
            <person name="Luo Z.H."/>
            <person name="Li M."/>
        </authorList>
    </citation>
    <scope>NUCLEOTIDE SEQUENCE [LARGE SCALE GENOMIC DNA]</scope>
    <source>
        <strain evidence="1">SpSt-479</strain>
    </source>
</reference>
<proteinExistence type="predicted"/>
<accession>A0A7V3E8R0</accession>
<gene>
    <name evidence="1" type="ORF">ENS31_14155</name>
</gene>
<dbReference type="EMBL" id="DSUJ01000011">
    <property type="protein sequence ID" value="HFI92658.1"/>
    <property type="molecule type" value="Genomic_DNA"/>
</dbReference>
<protein>
    <recommendedName>
        <fullName evidence="2">Lipoprotein</fullName>
    </recommendedName>
</protein>
<evidence type="ECO:0008006" key="2">
    <source>
        <dbReference type="Google" id="ProtNLM"/>
    </source>
</evidence>
<dbReference type="AlphaFoldDB" id="A0A7V3E8R0"/>
<organism evidence="1">
    <name type="scientific">Ignavibacterium album</name>
    <dbReference type="NCBI Taxonomy" id="591197"/>
    <lineage>
        <taxon>Bacteria</taxon>
        <taxon>Pseudomonadati</taxon>
        <taxon>Ignavibacteriota</taxon>
        <taxon>Ignavibacteria</taxon>
        <taxon>Ignavibacteriales</taxon>
        <taxon>Ignavibacteriaceae</taxon>
        <taxon>Ignavibacterium</taxon>
    </lineage>
</organism>
<sequence>MKKLFITALTLLLITSCGKKEEKFEAFSTEAFAYDLGGSWEVNATVRIKGFNQIVDKETGNYAATISLVVDLVKPDSTVEKAKFSYVHSETSKEKISDVGLEAQFELDSTYQEGNYRIIFHIKDANSDNQTSIETDLELSK</sequence>